<proteinExistence type="predicted"/>
<feature type="compositionally biased region" description="Low complexity" evidence="1">
    <location>
        <begin position="37"/>
        <end position="48"/>
    </location>
</feature>
<feature type="region of interest" description="Disordered" evidence="1">
    <location>
        <begin position="37"/>
        <end position="58"/>
    </location>
</feature>
<dbReference type="RefSeq" id="WP_024001123.1">
    <property type="nucleotide sequence ID" value="NZ_CP125949.1"/>
</dbReference>
<sequence length="114" mass="11888">MSKTKASSLSAGLIAKKGQAVPATASVAPVEDVAAPAPAPAVSVEPAPQSQAQPEAKEAAVIPEAGYYKALTVKLNRARYEKLKTLGMRLDKKSQAIFEAALDDYLAKHADKLG</sequence>
<organism evidence="2 3">
    <name type="scientific">Comamonas resistens</name>
    <dbReference type="NCBI Taxonomy" id="3046670"/>
    <lineage>
        <taxon>Bacteria</taxon>
        <taxon>Pseudomonadati</taxon>
        <taxon>Pseudomonadota</taxon>
        <taxon>Betaproteobacteria</taxon>
        <taxon>Burkholderiales</taxon>
        <taxon>Comamonadaceae</taxon>
        <taxon>Comamonas</taxon>
    </lineage>
</organism>
<keyword evidence="2" id="KW-0614">Plasmid</keyword>
<evidence type="ECO:0000313" key="2">
    <source>
        <dbReference type="EMBL" id="WHS68109.1"/>
    </source>
</evidence>
<evidence type="ECO:0000313" key="3">
    <source>
        <dbReference type="Proteomes" id="UP001240697"/>
    </source>
</evidence>
<gene>
    <name evidence="2" type="ORF">QMY55_24680</name>
</gene>
<protein>
    <submittedName>
        <fullName evidence="2">Uncharacterized protein</fullName>
    </submittedName>
</protein>
<accession>A0ABY8T0J6</accession>
<dbReference type="EMBL" id="CP125949">
    <property type="protein sequence ID" value="WHS68109.1"/>
    <property type="molecule type" value="Genomic_DNA"/>
</dbReference>
<geneLocation type="plasmid" evidence="2 3">
    <name>pZM22-2</name>
</geneLocation>
<dbReference type="Proteomes" id="UP001240697">
    <property type="component" value="Plasmid pZM22-2"/>
</dbReference>
<evidence type="ECO:0000256" key="1">
    <source>
        <dbReference type="SAM" id="MobiDB-lite"/>
    </source>
</evidence>
<name>A0ABY8T0J6_9BURK</name>
<keyword evidence="3" id="KW-1185">Reference proteome</keyword>
<reference evidence="2 3" key="1">
    <citation type="submission" date="2023-05" db="EMBL/GenBank/DDBJ databases">
        <authorList>
            <person name="Yin Y."/>
            <person name="Lu Z."/>
        </authorList>
    </citation>
    <scope>NUCLEOTIDE SEQUENCE [LARGE SCALE GENOMIC DNA]</scope>
    <source>
        <strain evidence="2 3">ZM22</strain>
        <plasmid evidence="2 3">pZM22-2</plasmid>
    </source>
</reference>